<sequence length="136" mass="15770">MTPKHLQKEKLLLYKTGKTNANDGGIDFVMKPLGRFFQVTETLNVKKFFLDIDKVQKYPITFVVKSNESIEIMLDKLLQKAKTIYTDTQIIDKYMSCIEELINIPKLNEMLNSIAQANELNEVLEEISIQSKFEFC</sequence>
<comment type="caution">
    <text evidence="1">The sequence shown here is derived from an EMBL/GenBank/DDBJ whole genome shotgun (WGS) entry which is preliminary data.</text>
</comment>
<accession>A0ABS0SKA2</accession>
<evidence type="ECO:0000313" key="1">
    <source>
        <dbReference type="EMBL" id="MBI1645736.1"/>
    </source>
</evidence>
<protein>
    <submittedName>
        <fullName evidence="1">Type II restriction endonuclease</fullName>
    </submittedName>
</protein>
<dbReference type="Proteomes" id="UP000641139">
    <property type="component" value="Unassembled WGS sequence"/>
</dbReference>
<reference evidence="1 2" key="1">
    <citation type="journal article" date="2021" name="Int. J. Syst. Evol. Microbiol.">
        <title>Capnocytophaga periodontitidis sp. nov., isolated from subgingival plaque of periodontitis patient.</title>
        <authorList>
            <person name="Zhang Y."/>
            <person name="Qiao D."/>
            <person name="Shi W."/>
            <person name="Wu D."/>
            <person name="Cai M."/>
        </authorList>
    </citation>
    <scope>NUCLEOTIDE SEQUENCE [LARGE SCALE GENOMIC DNA]</scope>
    <source>
        <strain evidence="1 2">051621</strain>
    </source>
</reference>
<keyword evidence="1" id="KW-0540">Nuclease</keyword>
<name>A0ABS0SKA2_9FLAO</name>
<evidence type="ECO:0000313" key="2">
    <source>
        <dbReference type="Proteomes" id="UP000641139"/>
    </source>
</evidence>
<keyword evidence="1" id="KW-0255">Endonuclease</keyword>
<proteinExistence type="predicted"/>
<dbReference type="GO" id="GO:0004519">
    <property type="term" value="F:endonuclease activity"/>
    <property type="evidence" value="ECO:0007669"/>
    <property type="project" value="UniProtKB-KW"/>
</dbReference>
<keyword evidence="1" id="KW-0378">Hydrolase</keyword>
<gene>
    <name evidence="1" type="ORF">I7X30_01490</name>
</gene>
<organism evidence="1 2">
    <name type="scientific">Capnocytophaga periodontitidis</name>
    <dbReference type="NCBI Taxonomy" id="2795027"/>
    <lineage>
        <taxon>Bacteria</taxon>
        <taxon>Pseudomonadati</taxon>
        <taxon>Bacteroidota</taxon>
        <taxon>Flavobacteriia</taxon>
        <taxon>Flavobacteriales</taxon>
        <taxon>Flavobacteriaceae</taxon>
        <taxon>Capnocytophaga</taxon>
    </lineage>
</organism>
<dbReference type="EMBL" id="JAEFDC010000001">
    <property type="protein sequence ID" value="MBI1645736.1"/>
    <property type="molecule type" value="Genomic_DNA"/>
</dbReference>
<keyword evidence="2" id="KW-1185">Reference proteome</keyword>